<dbReference type="VEuPathDB" id="ToxoDB:CSUI_007186"/>
<comment type="caution">
    <text evidence="1">The sequence shown here is derived from an EMBL/GenBank/DDBJ whole genome shotgun (WGS) entry which is preliminary data.</text>
</comment>
<accession>A0A2C6KRG0</accession>
<sequence>LLQRKLALLRRRTHVLSLHSFNEKHTPPALTPPPLFSPMAGAGPSTLFVRHTPLFSCIVEASWRRNQASVPVYVHREQRSVFC</sequence>
<keyword evidence="2" id="KW-1185">Reference proteome</keyword>
<dbReference type="EMBL" id="MIGC01003728">
    <property type="protein sequence ID" value="PHJ18982.1"/>
    <property type="molecule type" value="Genomic_DNA"/>
</dbReference>
<evidence type="ECO:0000313" key="2">
    <source>
        <dbReference type="Proteomes" id="UP000221165"/>
    </source>
</evidence>
<dbReference type="AlphaFoldDB" id="A0A2C6KRG0"/>
<dbReference type="GeneID" id="94430547"/>
<dbReference type="RefSeq" id="XP_067920684.1">
    <property type="nucleotide sequence ID" value="XM_068067336.1"/>
</dbReference>
<organism evidence="1 2">
    <name type="scientific">Cystoisospora suis</name>
    <dbReference type="NCBI Taxonomy" id="483139"/>
    <lineage>
        <taxon>Eukaryota</taxon>
        <taxon>Sar</taxon>
        <taxon>Alveolata</taxon>
        <taxon>Apicomplexa</taxon>
        <taxon>Conoidasida</taxon>
        <taxon>Coccidia</taxon>
        <taxon>Eucoccidiorida</taxon>
        <taxon>Eimeriorina</taxon>
        <taxon>Sarcocystidae</taxon>
        <taxon>Cystoisospora</taxon>
    </lineage>
</organism>
<evidence type="ECO:0000313" key="1">
    <source>
        <dbReference type="EMBL" id="PHJ18982.1"/>
    </source>
</evidence>
<dbReference type="Proteomes" id="UP000221165">
    <property type="component" value="Unassembled WGS sequence"/>
</dbReference>
<feature type="non-terminal residue" evidence="1">
    <location>
        <position position="1"/>
    </location>
</feature>
<reference evidence="1 2" key="1">
    <citation type="journal article" date="2017" name="Int. J. Parasitol.">
        <title>The genome of the protozoan parasite Cystoisospora suis and a reverse vaccinology approach to identify vaccine candidates.</title>
        <authorList>
            <person name="Palmieri N."/>
            <person name="Shrestha A."/>
            <person name="Ruttkowski B."/>
            <person name="Beck T."/>
            <person name="Vogl C."/>
            <person name="Tomley F."/>
            <person name="Blake D.P."/>
            <person name="Joachim A."/>
        </authorList>
    </citation>
    <scope>NUCLEOTIDE SEQUENCE [LARGE SCALE GENOMIC DNA]</scope>
    <source>
        <strain evidence="1 2">Wien I</strain>
    </source>
</reference>
<gene>
    <name evidence="1" type="ORF">CSUI_007186</name>
</gene>
<name>A0A2C6KRG0_9APIC</name>
<proteinExistence type="predicted"/>
<protein>
    <submittedName>
        <fullName evidence="1">Uncharacterized protein</fullName>
    </submittedName>
</protein>